<evidence type="ECO:0000313" key="3">
    <source>
        <dbReference type="Proteomes" id="UP000178603"/>
    </source>
</evidence>
<dbReference type="Proteomes" id="UP000178603">
    <property type="component" value="Unassembled WGS sequence"/>
</dbReference>
<proteinExistence type="predicted"/>
<protein>
    <submittedName>
        <fullName evidence="2">Uncharacterized protein</fullName>
    </submittedName>
</protein>
<organism evidence="2 3">
    <name type="scientific">Candidatus Woesebacteria bacterium RIFCSPHIGHO2_12_FULL_41_24</name>
    <dbReference type="NCBI Taxonomy" id="1802510"/>
    <lineage>
        <taxon>Bacteria</taxon>
        <taxon>Candidatus Woeseibacteriota</taxon>
    </lineage>
</organism>
<keyword evidence="1" id="KW-1133">Transmembrane helix</keyword>
<dbReference type="InterPro" id="IPR011042">
    <property type="entry name" value="6-blade_b-propeller_TolB-like"/>
</dbReference>
<dbReference type="Gene3D" id="2.120.10.30">
    <property type="entry name" value="TolB, C-terminal domain"/>
    <property type="match status" value="1"/>
</dbReference>
<sequence length="613" mass="66797">MEIITAKISSNESRYWSQVLEFAKADHNLFLYLGFVDLEESAAERKSKAIASFIESQIIKQAKKLTGADLKEISKAARLHFKFSDNDDFAIIVIQEGVLKVTAGGLTMFLLRDGKMATIFEPKTHSGTISGPIKEGDSFMVVTTDIVSGLGIGVIKALLEMNQPASAIESLLTKLSTLDGNLRKGCLLAMSVASKTKVADSTILEPSQKTALSRLKNLFNLFRKAAVAFVDLLLKLLPERKIVVEAGMADVSIERKRKSAFFVAVVLLVLLVVSVVYGSKQRELRSKKAATGSAVDEINHLLDEAQALFGLSPDRSRELVLAAKESLSDLADIDGEEYKVMAEKVDEVAGAILGEYEGQPELFLDLTLSTDGFSGQAGSLSEDTLYVLDKENSKLIQIDVKTKNTRVIAGPSEVEGTLDVAGYLDKAFIAKKDVLYKVDKGGITKLADGQFGNDVLINAYAGNIYLLDKSRSQILRYQGGGGGFGEGESWLAEGLSEDLTNIVSWAIDGSIWAVDGEAMVYRFASGRRLSRNTISKYVKKPAKISTSENDQDIYFLDSATNKIVVFDKEYGYIAQYSAGDVGPIRSMFASESVGKIFLLTGPKLYVLKMKHLN</sequence>
<evidence type="ECO:0000313" key="2">
    <source>
        <dbReference type="EMBL" id="OGM55168.1"/>
    </source>
</evidence>
<keyword evidence="1" id="KW-0472">Membrane</keyword>
<reference evidence="2 3" key="1">
    <citation type="journal article" date="2016" name="Nat. Commun.">
        <title>Thousands of microbial genomes shed light on interconnected biogeochemical processes in an aquifer system.</title>
        <authorList>
            <person name="Anantharaman K."/>
            <person name="Brown C.T."/>
            <person name="Hug L.A."/>
            <person name="Sharon I."/>
            <person name="Castelle C.J."/>
            <person name="Probst A.J."/>
            <person name="Thomas B.C."/>
            <person name="Singh A."/>
            <person name="Wilkins M.J."/>
            <person name="Karaoz U."/>
            <person name="Brodie E.L."/>
            <person name="Williams K.H."/>
            <person name="Hubbard S.S."/>
            <person name="Banfield J.F."/>
        </authorList>
    </citation>
    <scope>NUCLEOTIDE SEQUENCE [LARGE SCALE GENOMIC DNA]</scope>
</reference>
<gene>
    <name evidence="2" type="ORF">A3E44_04585</name>
</gene>
<dbReference type="EMBL" id="MGGW01000005">
    <property type="protein sequence ID" value="OGM55168.1"/>
    <property type="molecule type" value="Genomic_DNA"/>
</dbReference>
<name>A0A1F8AV85_9BACT</name>
<dbReference type="SUPFAM" id="SSF101898">
    <property type="entry name" value="NHL repeat"/>
    <property type="match status" value="1"/>
</dbReference>
<feature type="transmembrane region" description="Helical" evidence="1">
    <location>
        <begin position="260"/>
        <end position="278"/>
    </location>
</feature>
<keyword evidence="1" id="KW-0812">Transmembrane</keyword>
<dbReference type="AlphaFoldDB" id="A0A1F8AV85"/>
<comment type="caution">
    <text evidence="2">The sequence shown here is derived from an EMBL/GenBank/DDBJ whole genome shotgun (WGS) entry which is preliminary data.</text>
</comment>
<accession>A0A1F8AV85</accession>
<evidence type="ECO:0000256" key="1">
    <source>
        <dbReference type="SAM" id="Phobius"/>
    </source>
</evidence>